<evidence type="ECO:0000256" key="1">
    <source>
        <dbReference type="ARBA" id="ARBA00022694"/>
    </source>
</evidence>
<dbReference type="InterPro" id="IPR027396">
    <property type="entry name" value="DsrEFH-like"/>
</dbReference>
<evidence type="ECO:0000313" key="8">
    <source>
        <dbReference type="Proteomes" id="UP000041595"/>
    </source>
</evidence>
<dbReference type="PANTHER" id="PTHR34874">
    <property type="entry name" value="PROTEIN YCHN"/>
    <property type="match status" value="1"/>
</dbReference>
<evidence type="ECO:0000313" key="5">
    <source>
        <dbReference type="EMBL" id="CNL43648.1"/>
    </source>
</evidence>
<reference evidence="5 8" key="1">
    <citation type="submission" date="2015-03" db="EMBL/GenBank/DDBJ databases">
        <authorList>
            <person name="Murphy D."/>
        </authorList>
    </citation>
    <scope>NUCLEOTIDE SEQUENCE [LARGE SCALE GENOMIC DNA]</scope>
    <source>
        <strain evidence="5 8">IP06005</strain>
    </source>
</reference>
<evidence type="ECO:0000256" key="4">
    <source>
        <dbReference type="ARBA" id="ARBA00073493"/>
    </source>
</evidence>
<dbReference type="AlphaFoldDB" id="A0A0T9UI58"/>
<comment type="similarity">
    <text evidence="2">To M.jannaschii MJ0989.</text>
</comment>
<dbReference type="EMBL" id="CQEJ01000018">
    <property type="protein sequence ID" value="CNL43648.1"/>
    <property type="molecule type" value="Genomic_DNA"/>
</dbReference>
<dbReference type="Pfam" id="PF02635">
    <property type="entry name" value="DsrE"/>
    <property type="match status" value="1"/>
</dbReference>
<gene>
    <name evidence="5" type="primary">ychN</name>
    <name evidence="5" type="ORF">ERS137965_03045</name>
    <name evidence="6" type="ORF">ERS137966_03427</name>
</gene>
<comment type="subunit">
    <text evidence="3">Homohexamer. The hexamer is formed by a dimer of trimers.</text>
</comment>
<evidence type="ECO:0000256" key="3">
    <source>
        <dbReference type="ARBA" id="ARBA00066215"/>
    </source>
</evidence>
<dbReference type="GO" id="GO:0005829">
    <property type="term" value="C:cytosol"/>
    <property type="evidence" value="ECO:0007669"/>
    <property type="project" value="TreeGrafter"/>
</dbReference>
<dbReference type="InterPro" id="IPR003787">
    <property type="entry name" value="Sulphur_relay_DsrE/F-like"/>
</dbReference>
<dbReference type="PANTHER" id="PTHR34874:SF1">
    <property type="entry name" value="PROTEIN YCHN"/>
    <property type="match status" value="1"/>
</dbReference>
<reference evidence="6 7" key="2">
    <citation type="submission" date="2015-03" db="EMBL/GenBank/DDBJ databases">
        <authorList>
            <consortium name="Pathogen Informatics"/>
            <person name="Murphy D."/>
        </authorList>
    </citation>
    <scope>NUCLEOTIDE SEQUENCE [LARGE SCALE GENOMIC DNA]</scope>
    <source>
        <strain evidence="6 7">IP08791</strain>
    </source>
</reference>
<dbReference type="Proteomes" id="UP000038647">
    <property type="component" value="Unassembled WGS sequence"/>
</dbReference>
<dbReference type="eggNOG" id="COG1553">
    <property type="taxonomic scope" value="Bacteria"/>
</dbReference>
<evidence type="ECO:0000313" key="6">
    <source>
        <dbReference type="EMBL" id="CNL50337.1"/>
    </source>
</evidence>
<accession>A0A0T9UI58</accession>
<keyword evidence="7" id="KW-1185">Reference proteome</keyword>
<dbReference type="Gene3D" id="3.40.1260.10">
    <property type="entry name" value="DsrEFH-like"/>
    <property type="match status" value="1"/>
</dbReference>
<dbReference type="STRING" id="1453495.AT01_1424"/>
<evidence type="ECO:0000313" key="7">
    <source>
        <dbReference type="Proteomes" id="UP000038647"/>
    </source>
</evidence>
<dbReference type="GO" id="GO:0008033">
    <property type="term" value="P:tRNA processing"/>
    <property type="evidence" value="ECO:0007669"/>
    <property type="project" value="UniProtKB-KW"/>
</dbReference>
<dbReference type="Proteomes" id="UP000041595">
    <property type="component" value="Unassembled WGS sequence"/>
</dbReference>
<protein>
    <recommendedName>
        <fullName evidence="4">Protein YchN</fullName>
    </recommendedName>
</protein>
<evidence type="ECO:0000256" key="2">
    <source>
        <dbReference type="ARBA" id="ARBA00060967"/>
    </source>
</evidence>
<proteinExistence type="predicted"/>
<name>A0A0T9UI58_YERAL</name>
<sequence>MNTNMSEKMSSLVVIANGAAYGHESLFNALRLSITLKEQQVCLDLRLFLMSDAVIAGLKGQQPREGYNLQQMLEILTAQNVPVKLCKTCADARGVSGLTLVEGVEIGTLVELAQWTLAADKVLTF</sequence>
<organism evidence="5 8">
    <name type="scientific">Yersinia aldovae</name>
    <dbReference type="NCBI Taxonomy" id="29483"/>
    <lineage>
        <taxon>Bacteria</taxon>
        <taxon>Pseudomonadati</taxon>
        <taxon>Pseudomonadota</taxon>
        <taxon>Gammaproteobacteria</taxon>
        <taxon>Enterobacterales</taxon>
        <taxon>Yersiniaceae</taxon>
        <taxon>Yersinia</taxon>
    </lineage>
</organism>
<dbReference type="FunFam" id="3.40.1260.10:FF:000003">
    <property type="entry name" value="DsrE/DsrF-like family protein"/>
    <property type="match status" value="1"/>
</dbReference>
<dbReference type="EMBL" id="CQEH01000018">
    <property type="protein sequence ID" value="CNL50337.1"/>
    <property type="molecule type" value="Genomic_DNA"/>
</dbReference>
<dbReference type="SUPFAM" id="SSF75169">
    <property type="entry name" value="DsrEFH-like"/>
    <property type="match status" value="1"/>
</dbReference>
<keyword evidence="1" id="KW-0819">tRNA processing</keyword>